<dbReference type="GeneID" id="20646294"/>
<feature type="region of interest" description="Disordered" evidence="1">
    <location>
        <begin position="66"/>
        <end position="141"/>
    </location>
</feature>
<proteinExistence type="predicted"/>
<feature type="compositionally biased region" description="Basic and acidic residues" evidence="1">
    <location>
        <begin position="80"/>
        <end position="96"/>
    </location>
</feature>
<evidence type="ECO:0000313" key="3">
    <source>
        <dbReference type="Proteomes" id="UP000002640"/>
    </source>
</evidence>
<dbReference type="Proteomes" id="UP000002640">
    <property type="component" value="Unassembled WGS sequence"/>
</dbReference>
<gene>
    <name evidence="2" type="ORF">PHYSODRAFT_331463</name>
</gene>
<sequence>MERVKFETCAAMVTMPPLGTGRPLGRFKCACCEHLLLKESFCKPGEEPKRRSSRRCLACRDRPERERYWHPPTLPPRTAPDLKRRQREERQAEVRRAMNPAPRRKPARDPLTEPKKRKRKLRFRERHRPSEREKQQQMQQQ</sequence>
<evidence type="ECO:0000256" key="1">
    <source>
        <dbReference type="SAM" id="MobiDB-lite"/>
    </source>
</evidence>
<keyword evidence="3" id="KW-1185">Reference proteome</keyword>
<dbReference type="InParanoid" id="G4ZFH8"/>
<reference evidence="2 3" key="1">
    <citation type="journal article" date="2006" name="Science">
        <title>Phytophthora genome sequences uncover evolutionary origins and mechanisms of pathogenesis.</title>
        <authorList>
            <person name="Tyler B.M."/>
            <person name="Tripathy S."/>
            <person name="Zhang X."/>
            <person name="Dehal P."/>
            <person name="Jiang R.H."/>
            <person name="Aerts A."/>
            <person name="Arredondo F.D."/>
            <person name="Baxter L."/>
            <person name="Bensasson D."/>
            <person name="Beynon J.L."/>
            <person name="Chapman J."/>
            <person name="Damasceno C.M."/>
            <person name="Dorrance A.E."/>
            <person name="Dou D."/>
            <person name="Dickerman A.W."/>
            <person name="Dubchak I.L."/>
            <person name="Garbelotto M."/>
            <person name="Gijzen M."/>
            <person name="Gordon S.G."/>
            <person name="Govers F."/>
            <person name="Grunwald N.J."/>
            <person name="Huang W."/>
            <person name="Ivors K.L."/>
            <person name="Jones R.W."/>
            <person name="Kamoun S."/>
            <person name="Krampis K."/>
            <person name="Lamour K.H."/>
            <person name="Lee M.K."/>
            <person name="McDonald W.H."/>
            <person name="Medina M."/>
            <person name="Meijer H.J."/>
            <person name="Nordberg E.K."/>
            <person name="Maclean D.J."/>
            <person name="Ospina-Giraldo M.D."/>
            <person name="Morris P.F."/>
            <person name="Phuntumart V."/>
            <person name="Putnam N.H."/>
            <person name="Rash S."/>
            <person name="Rose J.K."/>
            <person name="Sakihama Y."/>
            <person name="Salamov A.A."/>
            <person name="Savidor A."/>
            <person name="Scheuring C.F."/>
            <person name="Smith B.M."/>
            <person name="Sobral B.W."/>
            <person name="Terry A."/>
            <person name="Torto-Alalibo T.A."/>
            <person name="Win J."/>
            <person name="Xu Z."/>
            <person name="Zhang H."/>
            <person name="Grigoriev I.V."/>
            <person name="Rokhsar D.S."/>
            <person name="Boore J.L."/>
        </authorList>
    </citation>
    <scope>NUCLEOTIDE SEQUENCE [LARGE SCALE GENOMIC DNA]</scope>
    <source>
        <strain evidence="2 3">P6497</strain>
    </source>
</reference>
<dbReference type="KEGG" id="psoj:PHYSODRAFT_331463"/>
<accession>G4ZFH8</accession>
<dbReference type="EMBL" id="JH159154">
    <property type="protein sequence ID" value="EGZ17494.1"/>
    <property type="molecule type" value="Genomic_DNA"/>
</dbReference>
<dbReference type="RefSeq" id="XP_009526552.1">
    <property type="nucleotide sequence ID" value="XM_009528257.1"/>
</dbReference>
<name>G4ZFH8_PHYSP</name>
<evidence type="ECO:0000313" key="2">
    <source>
        <dbReference type="EMBL" id="EGZ17494.1"/>
    </source>
</evidence>
<feature type="compositionally biased region" description="Basic residues" evidence="1">
    <location>
        <begin position="115"/>
        <end position="127"/>
    </location>
</feature>
<dbReference type="AlphaFoldDB" id="G4ZFH8"/>
<organism evidence="2 3">
    <name type="scientific">Phytophthora sojae (strain P6497)</name>
    <name type="common">Soybean stem and root rot agent</name>
    <name type="synonym">Phytophthora megasperma f. sp. glycines</name>
    <dbReference type="NCBI Taxonomy" id="1094619"/>
    <lineage>
        <taxon>Eukaryota</taxon>
        <taxon>Sar</taxon>
        <taxon>Stramenopiles</taxon>
        <taxon>Oomycota</taxon>
        <taxon>Peronosporomycetes</taxon>
        <taxon>Peronosporales</taxon>
        <taxon>Peronosporaceae</taxon>
        <taxon>Phytophthora</taxon>
    </lineage>
</organism>
<protein>
    <submittedName>
        <fullName evidence="2">Uncharacterized protein</fullName>
    </submittedName>
</protein>